<keyword evidence="3 8" id="KW-0812">Transmembrane</keyword>
<dbReference type="SUPFAM" id="SSF52540">
    <property type="entry name" value="P-loop containing nucleoside triphosphate hydrolases"/>
    <property type="match status" value="1"/>
</dbReference>
<feature type="domain" description="ABC transmembrane type-1" evidence="10">
    <location>
        <begin position="48"/>
        <end position="308"/>
    </location>
</feature>
<feature type="transmembrane region" description="Helical" evidence="8">
    <location>
        <begin position="23"/>
        <end position="47"/>
    </location>
</feature>
<keyword evidence="12" id="KW-1185">Reference proteome</keyword>
<dbReference type="PANTHER" id="PTHR43394">
    <property type="entry name" value="ATP-DEPENDENT PERMEASE MDL1, MITOCHONDRIAL"/>
    <property type="match status" value="1"/>
</dbReference>
<comment type="similarity">
    <text evidence="2">Belongs to the ABC transporter superfamily.</text>
</comment>
<comment type="subcellular location">
    <subcellularLocation>
        <location evidence="1">Cell membrane</location>
        <topology evidence="1">Multi-pass membrane protein</topology>
    </subcellularLocation>
</comment>
<evidence type="ECO:0000256" key="1">
    <source>
        <dbReference type="ARBA" id="ARBA00004651"/>
    </source>
</evidence>
<evidence type="ECO:0000259" key="9">
    <source>
        <dbReference type="PROSITE" id="PS50893"/>
    </source>
</evidence>
<dbReference type="FunFam" id="3.40.50.300:FF:000218">
    <property type="entry name" value="Multidrug ABC transporter ATP-binding protein"/>
    <property type="match status" value="1"/>
</dbReference>
<feature type="transmembrane region" description="Helical" evidence="8">
    <location>
        <begin position="67"/>
        <end position="91"/>
    </location>
</feature>
<dbReference type="SUPFAM" id="SSF90123">
    <property type="entry name" value="ABC transporter transmembrane region"/>
    <property type="match status" value="1"/>
</dbReference>
<dbReference type="CDD" id="cd07346">
    <property type="entry name" value="ABC_6TM_exporters"/>
    <property type="match status" value="1"/>
</dbReference>
<dbReference type="SMART" id="SM00382">
    <property type="entry name" value="AAA"/>
    <property type="match status" value="1"/>
</dbReference>
<evidence type="ECO:0000256" key="2">
    <source>
        <dbReference type="ARBA" id="ARBA00005417"/>
    </source>
</evidence>
<feature type="transmembrane region" description="Helical" evidence="8">
    <location>
        <begin position="259"/>
        <end position="286"/>
    </location>
</feature>
<dbReference type="Gene3D" id="3.40.50.300">
    <property type="entry name" value="P-loop containing nucleotide triphosphate hydrolases"/>
    <property type="match status" value="1"/>
</dbReference>
<dbReference type="InterPro" id="IPR011527">
    <property type="entry name" value="ABC1_TM_dom"/>
</dbReference>
<dbReference type="InterPro" id="IPR036640">
    <property type="entry name" value="ABC1_TM_sf"/>
</dbReference>
<feature type="transmembrane region" description="Helical" evidence="8">
    <location>
        <begin position="167"/>
        <end position="184"/>
    </location>
</feature>
<accession>A0A8J4H7T2</accession>
<dbReference type="PROSITE" id="PS50929">
    <property type="entry name" value="ABC_TM1F"/>
    <property type="match status" value="1"/>
</dbReference>
<sequence length="581" mass="65056">MKTLRTNLHECSVMFRAMAKRRWLYAVGILGDAMSHASLPIIAAFVYIDSFEAAVARDTDAILHATILFSISILIVSVFASVCKYMAMFQVKKWIQEMRSRMYGHVSHLPMSSFEDKHTGDFVSRLTTDLNTMEELFLNQFRSFAYFVSYSIGSIVTMFLLEWRIAIVLVLITAVSSLFITRFAHSLRRSTDRLQSQKAKLTERTIDLLSGLRVIKMYQAEQVIVHKNLEVNEEITVTKKQIGRKIALMDGISYFISIFNYYGVILAGIFMVITGHIGIGILIAFAQLQFNMANAFLQISNFVVEVQGGLAGAVRVFGLLEMEREQQDDGKALPQSTAVSQSMVECKHVNFSYTAKAPALQDINFKIENGQFAAFVGPSGGGKSTLIKLLLGFYKQFDGEILINGVPLRHYSLVELREMIAFIPQDAYIFEGSIYENIRFGSPNATREQVESAAKAAIAHEFILSFPEGYETQVGERGSKLSGGQKQRISIARAFLKNAPIVILDEATSALDSDSERLIHESLTTLSKNRTMVVIAHRLSTIENADIIYVLQDGKIAEFGTHQELTQGKGLYYALRNQRIS</sequence>
<dbReference type="InterPro" id="IPR003593">
    <property type="entry name" value="AAA+_ATPase"/>
</dbReference>
<dbReference type="Pfam" id="PF00664">
    <property type="entry name" value="ABC_membrane"/>
    <property type="match status" value="1"/>
</dbReference>
<feature type="transmembrane region" description="Helical" evidence="8">
    <location>
        <begin position="143"/>
        <end position="161"/>
    </location>
</feature>
<proteinExistence type="inferred from homology"/>
<dbReference type="InterPro" id="IPR003439">
    <property type="entry name" value="ABC_transporter-like_ATP-bd"/>
</dbReference>
<reference evidence="11" key="1">
    <citation type="submission" date="2021-04" db="EMBL/GenBank/DDBJ databases">
        <title>Draft genome sequence of Xylanibacillus composti strain K13.</title>
        <authorList>
            <person name="Uke A."/>
            <person name="Chhe C."/>
            <person name="Baramee S."/>
            <person name="Kosugi A."/>
        </authorList>
    </citation>
    <scope>NUCLEOTIDE SEQUENCE</scope>
    <source>
        <strain evidence="11">K13</strain>
    </source>
</reference>
<comment type="caution">
    <text evidence="11">The sequence shown here is derived from an EMBL/GenBank/DDBJ whole genome shotgun (WGS) entry which is preliminary data.</text>
</comment>
<keyword evidence="7 8" id="KW-0472">Membrane</keyword>
<dbReference type="AlphaFoldDB" id="A0A8J4H7T2"/>
<dbReference type="EMBL" id="BOVK01000096">
    <property type="protein sequence ID" value="GIQ71485.1"/>
    <property type="molecule type" value="Genomic_DNA"/>
</dbReference>
<gene>
    <name evidence="11" type="ORF">XYCOK13_43090</name>
</gene>
<dbReference type="GO" id="GO:0015421">
    <property type="term" value="F:ABC-type oligopeptide transporter activity"/>
    <property type="evidence" value="ECO:0007669"/>
    <property type="project" value="TreeGrafter"/>
</dbReference>
<evidence type="ECO:0000256" key="7">
    <source>
        <dbReference type="ARBA" id="ARBA00023136"/>
    </source>
</evidence>
<dbReference type="Proteomes" id="UP000677918">
    <property type="component" value="Unassembled WGS sequence"/>
</dbReference>
<keyword evidence="5 11" id="KW-0067">ATP-binding</keyword>
<keyword evidence="6 8" id="KW-1133">Transmembrane helix</keyword>
<dbReference type="Pfam" id="PF00005">
    <property type="entry name" value="ABC_tran"/>
    <property type="match status" value="1"/>
</dbReference>
<evidence type="ECO:0000256" key="4">
    <source>
        <dbReference type="ARBA" id="ARBA00022741"/>
    </source>
</evidence>
<protein>
    <submittedName>
        <fullName evidence="11">ABC transporter ATP-binding protein</fullName>
    </submittedName>
</protein>
<evidence type="ECO:0000259" key="10">
    <source>
        <dbReference type="PROSITE" id="PS50929"/>
    </source>
</evidence>
<evidence type="ECO:0000256" key="6">
    <source>
        <dbReference type="ARBA" id="ARBA00022989"/>
    </source>
</evidence>
<organism evidence="11 12">
    <name type="scientific">Xylanibacillus composti</name>
    <dbReference type="NCBI Taxonomy" id="1572762"/>
    <lineage>
        <taxon>Bacteria</taxon>
        <taxon>Bacillati</taxon>
        <taxon>Bacillota</taxon>
        <taxon>Bacilli</taxon>
        <taxon>Bacillales</taxon>
        <taxon>Paenibacillaceae</taxon>
        <taxon>Xylanibacillus</taxon>
    </lineage>
</organism>
<keyword evidence="4" id="KW-0547">Nucleotide-binding</keyword>
<evidence type="ECO:0000256" key="8">
    <source>
        <dbReference type="SAM" id="Phobius"/>
    </source>
</evidence>
<evidence type="ECO:0000256" key="5">
    <source>
        <dbReference type="ARBA" id="ARBA00022840"/>
    </source>
</evidence>
<name>A0A8J4H7T2_9BACL</name>
<dbReference type="GO" id="GO:0005886">
    <property type="term" value="C:plasma membrane"/>
    <property type="evidence" value="ECO:0007669"/>
    <property type="project" value="UniProtKB-SubCell"/>
</dbReference>
<dbReference type="Gene3D" id="1.20.1560.10">
    <property type="entry name" value="ABC transporter type 1, transmembrane domain"/>
    <property type="match status" value="1"/>
</dbReference>
<dbReference type="InterPro" id="IPR039421">
    <property type="entry name" value="Type_1_exporter"/>
</dbReference>
<dbReference type="PROSITE" id="PS50893">
    <property type="entry name" value="ABC_TRANSPORTER_2"/>
    <property type="match status" value="1"/>
</dbReference>
<dbReference type="PANTHER" id="PTHR43394:SF1">
    <property type="entry name" value="ATP-BINDING CASSETTE SUB-FAMILY B MEMBER 10, MITOCHONDRIAL"/>
    <property type="match status" value="1"/>
</dbReference>
<dbReference type="InterPro" id="IPR017871">
    <property type="entry name" value="ABC_transporter-like_CS"/>
</dbReference>
<evidence type="ECO:0000256" key="3">
    <source>
        <dbReference type="ARBA" id="ARBA00022692"/>
    </source>
</evidence>
<dbReference type="RefSeq" id="WP_213414277.1">
    <property type="nucleotide sequence ID" value="NZ_BOVK01000096.1"/>
</dbReference>
<evidence type="ECO:0000313" key="11">
    <source>
        <dbReference type="EMBL" id="GIQ71485.1"/>
    </source>
</evidence>
<dbReference type="PROSITE" id="PS00211">
    <property type="entry name" value="ABC_TRANSPORTER_1"/>
    <property type="match status" value="1"/>
</dbReference>
<evidence type="ECO:0000313" key="12">
    <source>
        <dbReference type="Proteomes" id="UP000677918"/>
    </source>
</evidence>
<dbReference type="GO" id="GO:0016887">
    <property type="term" value="F:ATP hydrolysis activity"/>
    <property type="evidence" value="ECO:0007669"/>
    <property type="project" value="InterPro"/>
</dbReference>
<dbReference type="InterPro" id="IPR027417">
    <property type="entry name" value="P-loop_NTPase"/>
</dbReference>
<feature type="domain" description="ABC transporter" evidence="9">
    <location>
        <begin position="344"/>
        <end position="578"/>
    </location>
</feature>
<dbReference type="GO" id="GO:0005524">
    <property type="term" value="F:ATP binding"/>
    <property type="evidence" value="ECO:0007669"/>
    <property type="project" value="UniProtKB-KW"/>
</dbReference>